<protein>
    <submittedName>
        <fullName evidence="2">Uncharacterized protein</fullName>
    </submittedName>
</protein>
<name>A0A0R2K1K9_9LACO</name>
<dbReference type="PATRIC" id="fig|319653.3.peg.913"/>
<keyword evidence="1" id="KW-0812">Transmembrane</keyword>
<dbReference type="AlphaFoldDB" id="A0A0R2K1K9"/>
<comment type="caution">
    <text evidence="2">The sequence shown here is derived from an EMBL/GenBank/DDBJ whole genome shotgun (WGS) entry which is preliminary data.</text>
</comment>
<dbReference type="GeneID" id="76042755"/>
<gene>
    <name evidence="2" type="ORF">IV87_GL000903</name>
    <name evidence="3" type="ORF">SAMN04487973_103121</name>
</gene>
<evidence type="ECO:0000313" key="3">
    <source>
        <dbReference type="EMBL" id="SER25210.1"/>
    </source>
</evidence>
<keyword evidence="1" id="KW-1133">Transmembrane helix</keyword>
<organism evidence="2 4">
    <name type="scientific">Pediococcus ethanolidurans</name>
    <dbReference type="NCBI Taxonomy" id="319653"/>
    <lineage>
        <taxon>Bacteria</taxon>
        <taxon>Bacillati</taxon>
        <taxon>Bacillota</taxon>
        <taxon>Bacilli</taxon>
        <taxon>Lactobacillales</taxon>
        <taxon>Lactobacillaceae</taxon>
        <taxon>Pediococcus</taxon>
    </lineage>
</organism>
<dbReference type="RefSeq" id="WP_057805113.1">
    <property type="nucleotide sequence ID" value="NZ_BJYP01000007.1"/>
</dbReference>
<accession>A0A0R2K1K9</accession>
<proteinExistence type="predicted"/>
<reference evidence="3 5" key="2">
    <citation type="submission" date="2016-10" db="EMBL/GenBank/DDBJ databases">
        <authorList>
            <person name="Varghese N."/>
            <person name="Submissions S."/>
        </authorList>
    </citation>
    <scope>NUCLEOTIDE SEQUENCE [LARGE SCALE GENOMIC DNA]</scope>
    <source>
        <strain evidence="3 5">CGMCC 1.3889</strain>
    </source>
</reference>
<keyword evidence="1" id="KW-0472">Membrane</keyword>
<evidence type="ECO:0000313" key="4">
    <source>
        <dbReference type="Proteomes" id="UP000051749"/>
    </source>
</evidence>
<evidence type="ECO:0000313" key="2">
    <source>
        <dbReference type="EMBL" id="KRN83470.1"/>
    </source>
</evidence>
<dbReference type="Proteomes" id="UP000051749">
    <property type="component" value="Unassembled WGS sequence"/>
</dbReference>
<dbReference type="STRING" id="319653.SAMN04487973_103121"/>
<dbReference type="EMBL" id="JQBY01000002">
    <property type="protein sequence ID" value="KRN83470.1"/>
    <property type="molecule type" value="Genomic_DNA"/>
</dbReference>
<reference evidence="2 4" key="1">
    <citation type="journal article" date="2015" name="Genome Announc.">
        <title>Expanding the biotechnology potential of lactobacilli through comparative genomics of 213 strains and associated genera.</title>
        <authorList>
            <person name="Sun Z."/>
            <person name="Harris H.M."/>
            <person name="McCann A."/>
            <person name="Guo C."/>
            <person name="Argimon S."/>
            <person name="Zhang W."/>
            <person name="Yang X."/>
            <person name="Jeffery I.B."/>
            <person name="Cooney J.C."/>
            <person name="Kagawa T.F."/>
            <person name="Liu W."/>
            <person name="Song Y."/>
            <person name="Salvetti E."/>
            <person name="Wrobel A."/>
            <person name="Rasinkangas P."/>
            <person name="Parkhill J."/>
            <person name="Rea M.C."/>
            <person name="O'Sullivan O."/>
            <person name="Ritari J."/>
            <person name="Douillard F.P."/>
            <person name="Paul Ross R."/>
            <person name="Yang R."/>
            <person name="Briner A.E."/>
            <person name="Felis G.E."/>
            <person name="de Vos W.M."/>
            <person name="Barrangou R."/>
            <person name="Klaenhammer T.R."/>
            <person name="Caufield P.W."/>
            <person name="Cui Y."/>
            <person name="Zhang H."/>
            <person name="O'Toole P.W."/>
        </authorList>
    </citation>
    <scope>NUCLEOTIDE SEQUENCE [LARGE SCALE GENOMIC DNA]</scope>
    <source>
        <strain evidence="2 4">DSM 22301</strain>
    </source>
</reference>
<evidence type="ECO:0000313" key="5">
    <source>
        <dbReference type="Proteomes" id="UP000182818"/>
    </source>
</evidence>
<dbReference type="EMBL" id="FOGK01000003">
    <property type="protein sequence ID" value="SER25210.1"/>
    <property type="molecule type" value="Genomic_DNA"/>
</dbReference>
<keyword evidence="5" id="KW-1185">Reference proteome</keyword>
<feature type="transmembrane region" description="Helical" evidence="1">
    <location>
        <begin position="20"/>
        <end position="35"/>
    </location>
</feature>
<evidence type="ECO:0000256" key="1">
    <source>
        <dbReference type="SAM" id="Phobius"/>
    </source>
</evidence>
<dbReference type="Proteomes" id="UP000182818">
    <property type="component" value="Unassembled WGS sequence"/>
</dbReference>
<sequence length="60" mass="6857">MNERPELSNKQKKEKITKTMLWAVVVIIAAVIASISHHNLWVTLGQLVVTFFALREVLKI</sequence>